<dbReference type="PANTHER" id="PTHR37936">
    <property type="entry name" value="TRANSPOSASE INSC FOR INSERTION ELEMENT IS2A-RELATED"/>
    <property type="match status" value="1"/>
</dbReference>
<comment type="similarity">
    <text evidence="1">Belongs to the transposase 8 family.</text>
</comment>
<evidence type="ECO:0000256" key="1">
    <source>
        <dbReference type="ARBA" id="ARBA00009964"/>
    </source>
</evidence>
<proteinExistence type="inferred from homology"/>
<dbReference type="PANTHER" id="PTHR37936:SF3">
    <property type="entry name" value="TRANSPOSASE INSC FOR INSERTION ELEMENT IS2A-RELATED"/>
    <property type="match status" value="1"/>
</dbReference>
<keyword evidence="3" id="KW-1185">Reference proteome</keyword>
<dbReference type="EMBL" id="BLAJ01000031">
    <property type="protein sequence ID" value="GES53780.1"/>
    <property type="molecule type" value="Genomic_DNA"/>
</dbReference>
<organism evidence="2 3">
    <name type="scientific">Rhizobium dioscoreae</name>
    <dbReference type="NCBI Taxonomy" id="2653122"/>
    <lineage>
        <taxon>Bacteria</taxon>
        <taxon>Pseudomonadati</taxon>
        <taxon>Pseudomonadota</taxon>
        <taxon>Alphaproteobacteria</taxon>
        <taxon>Hyphomicrobiales</taxon>
        <taxon>Rhizobiaceae</taxon>
        <taxon>Rhizobium/Agrobacterium group</taxon>
        <taxon>Rhizobium</taxon>
    </lineage>
</organism>
<dbReference type="InterPro" id="IPR036388">
    <property type="entry name" value="WH-like_DNA-bd_sf"/>
</dbReference>
<reference evidence="2 3" key="1">
    <citation type="journal article" date="2020" name="Genome Biol. Evol.">
        <title>Rhizobium dioscoreae sp. nov., a plant growth-promoting bacterium isolated from yam (Dioscorea species).</title>
        <authorList>
            <person name="Ouyabe M."/>
            <person name="Tanaka N."/>
            <person name="Shiwa Y."/>
            <person name="Fujita N."/>
            <person name="Kikuno H."/>
            <person name="Babil P."/>
            <person name="Shiwachi H."/>
        </authorList>
    </citation>
    <scope>NUCLEOTIDE SEQUENCE [LARGE SCALE GENOMIC DNA]</scope>
    <source>
        <strain evidence="2 3">S-93</strain>
    </source>
</reference>
<dbReference type="RefSeq" id="WP_113367588.1">
    <property type="nucleotide sequence ID" value="NZ_BLAJ01000031.1"/>
</dbReference>
<gene>
    <name evidence="2" type="ORF">RsS93_63940</name>
</gene>
<dbReference type="InterPro" id="IPR010921">
    <property type="entry name" value="Trp_repressor/repl_initiator"/>
</dbReference>
<evidence type="ECO:0000313" key="3">
    <source>
        <dbReference type="Proteomes" id="UP000390335"/>
    </source>
</evidence>
<evidence type="ECO:0000313" key="2">
    <source>
        <dbReference type="EMBL" id="GES53780.1"/>
    </source>
</evidence>
<sequence>MEIFEGDSGSRVSRLEVINTGRRRRFTEDEKLRIVAESFAGRGQASATARQYGISRSLLNRWRKSVRQGLEGQKQSDGFVPAFVMPEAFVPVKQVTPPAAMEHPVAPPSGRMEIVAANGRRVVVDGSVDVEALLRIVRGLETLR</sequence>
<comment type="caution">
    <text evidence="2">The sequence shown here is derived from an EMBL/GenBank/DDBJ whole genome shotgun (WGS) entry which is preliminary data.</text>
</comment>
<dbReference type="Gene3D" id="1.10.10.10">
    <property type="entry name" value="Winged helix-like DNA-binding domain superfamily/Winged helix DNA-binding domain"/>
    <property type="match status" value="1"/>
</dbReference>
<dbReference type="InterPro" id="IPR002514">
    <property type="entry name" value="Transposase_8"/>
</dbReference>
<protein>
    <submittedName>
        <fullName evidence="2">Transposase</fullName>
    </submittedName>
</protein>
<name>A0ABQ0ZDW6_9HYPH</name>
<dbReference type="Proteomes" id="UP000390335">
    <property type="component" value="Unassembled WGS sequence"/>
</dbReference>
<dbReference type="NCBIfam" id="NF047595">
    <property type="entry name" value="IS66_ISRel24_TnpA"/>
    <property type="match status" value="1"/>
</dbReference>
<accession>A0ABQ0ZDW6</accession>
<dbReference type="SUPFAM" id="SSF48295">
    <property type="entry name" value="TrpR-like"/>
    <property type="match status" value="1"/>
</dbReference>
<dbReference type="Pfam" id="PF01527">
    <property type="entry name" value="HTH_Tnp_1"/>
    <property type="match status" value="1"/>
</dbReference>